<accession>A0A9J7BNC4</accession>
<dbReference type="AlphaFoldDB" id="A0A9J7BNC4"/>
<dbReference type="InterPro" id="IPR051804">
    <property type="entry name" value="Carb_Metab_Reg_Kinase/Isom"/>
</dbReference>
<dbReference type="PANTHER" id="PTHR42742">
    <property type="entry name" value="TRANSCRIPTIONAL REPRESSOR MPRA"/>
    <property type="match status" value="1"/>
</dbReference>
<dbReference type="InterPro" id="IPR014710">
    <property type="entry name" value="RmlC-like_jellyroll"/>
</dbReference>
<dbReference type="SUPFAM" id="SSF51182">
    <property type="entry name" value="RmlC-like cupins"/>
    <property type="match status" value="1"/>
</dbReference>
<dbReference type="Proteomes" id="UP001059380">
    <property type="component" value="Chromosome"/>
</dbReference>
<gene>
    <name evidence="4" type="ORF">MOP44_26630</name>
</gene>
<evidence type="ECO:0000259" key="3">
    <source>
        <dbReference type="Pfam" id="PF20511"/>
    </source>
</evidence>
<keyword evidence="2" id="KW-0862">Zinc</keyword>
<dbReference type="PANTHER" id="PTHR42742:SF3">
    <property type="entry name" value="FRUCTOKINASE"/>
    <property type="match status" value="1"/>
</dbReference>
<keyword evidence="1" id="KW-0479">Metal-binding</keyword>
<evidence type="ECO:0000313" key="4">
    <source>
        <dbReference type="EMBL" id="UWZ84119.1"/>
    </source>
</evidence>
<sequence length="329" mass="35909">MAIQASPQTLAPFLIEPRFVTRVWGFDDLRPWFDRSKDAGDPLGEVWLTGDDCRVATGPYSGKTMAEVIAQESRAILGSVAPRVESPLLIKVIFAREKLSVQVHPDDRLAQKYGEPRGKTECWYALASQPGAQVAAGLKSGVTLDQVRSGIHDGTLEQSLNVLPVEQGDMIFVDAGTVHAIWPGSILLETQQNCDITYRMYDYGRPRELHIEKSLEATRLTTRAGKVPPLQREDRTILVDAEYFRVERIPVQGSRNSATLAASDEPGPGMAYLFAAAGSARLTGDGFNSIEIPPRGIVCVPAASPDFKIEDLGGLDLIRMSPRWPAPGA</sequence>
<dbReference type="CDD" id="cd07010">
    <property type="entry name" value="cupin_PMI_type_I_N_bac"/>
    <property type="match status" value="1"/>
</dbReference>
<reference evidence="4" key="1">
    <citation type="submission" date="2021-04" db="EMBL/GenBank/DDBJ databases">
        <title>Phylogenetic analysis of Acidobacteriaceae.</title>
        <authorList>
            <person name="Qiu L."/>
            <person name="Zhang Q."/>
        </authorList>
    </citation>
    <scope>NUCLEOTIDE SEQUENCE</scope>
    <source>
        <strain evidence="4">DSM 25168</strain>
    </source>
</reference>
<evidence type="ECO:0000256" key="2">
    <source>
        <dbReference type="ARBA" id="ARBA00022833"/>
    </source>
</evidence>
<name>A0A9J7BNC4_9BACT</name>
<keyword evidence="4" id="KW-0413">Isomerase</keyword>
<feature type="domain" description="Phosphomannose isomerase type I catalytic" evidence="3">
    <location>
        <begin position="38"/>
        <end position="112"/>
    </location>
</feature>
<organism evidence="4 5">
    <name type="scientific">Occallatibacter riparius</name>
    <dbReference type="NCBI Taxonomy" id="1002689"/>
    <lineage>
        <taxon>Bacteria</taxon>
        <taxon>Pseudomonadati</taxon>
        <taxon>Acidobacteriota</taxon>
        <taxon>Terriglobia</taxon>
        <taxon>Terriglobales</taxon>
        <taxon>Acidobacteriaceae</taxon>
        <taxon>Occallatibacter</taxon>
    </lineage>
</organism>
<evidence type="ECO:0000256" key="1">
    <source>
        <dbReference type="ARBA" id="ARBA00022723"/>
    </source>
</evidence>
<dbReference type="EMBL" id="CP093313">
    <property type="protein sequence ID" value="UWZ84119.1"/>
    <property type="molecule type" value="Genomic_DNA"/>
</dbReference>
<protein>
    <submittedName>
        <fullName evidence="4">Class I mannose-6-phosphate isomerase</fullName>
    </submittedName>
</protein>
<dbReference type="KEGG" id="orp:MOP44_26630"/>
<keyword evidence="5" id="KW-1185">Reference proteome</keyword>
<dbReference type="GO" id="GO:0008270">
    <property type="term" value="F:zinc ion binding"/>
    <property type="evidence" value="ECO:0007669"/>
    <property type="project" value="InterPro"/>
</dbReference>
<dbReference type="InterPro" id="IPR011051">
    <property type="entry name" value="RmlC_Cupin_sf"/>
</dbReference>
<dbReference type="RefSeq" id="WP_260793623.1">
    <property type="nucleotide sequence ID" value="NZ_CP093313.1"/>
</dbReference>
<dbReference type="InterPro" id="IPR046457">
    <property type="entry name" value="PMI_typeI_cat"/>
</dbReference>
<proteinExistence type="predicted"/>
<dbReference type="Pfam" id="PF20511">
    <property type="entry name" value="PMI_typeI_cat"/>
    <property type="match status" value="1"/>
</dbReference>
<dbReference type="GO" id="GO:0004476">
    <property type="term" value="F:mannose-6-phosphate isomerase activity"/>
    <property type="evidence" value="ECO:0007669"/>
    <property type="project" value="InterPro"/>
</dbReference>
<dbReference type="Gene3D" id="2.60.120.10">
    <property type="entry name" value="Jelly Rolls"/>
    <property type="match status" value="1"/>
</dbReference>
<evidence type="ECO:0000313" key="5">
    <source>
        <dbReference type="Proteomes" id="UP001059380"/>
    </source>
</evidence>